<dbReference type="EMBL" id="LIAE01007950">
    <property type="protein sequence ID" value="PAV76136.1"/>
    <property type="molecule type" value="Genomic_DNA"/>
</dbReference>
<dbReference type="STRING" id="2018661.A0A2A2KQ58"/>
<comment type="caution">
    <text evidence="4">The sequence shown here is derived from an EMBL/GenBank/DDBJ whole genome shotgun (WGS) entry which is preliminary data.</text>
</comment>
<dbReference type="InterPro" id="IPR013087">
    <property type="entry name" value="Znf_C2H2_type"/>
</dbReference>
<dbReference type="Proteomes" id="UP000218231">
    <property type="component" value="Unassembled WGS sequence"/>
</dbReference>
<dbReference type="OrthoDB" id="7545735at2759"/>
<keyword evidence="2" id="KW-0732">Signal</keyword>
<reference evidence="4 5" key="1">
    <citation type="journal article" date="2017" name="Curr. Biol.">
        <title>Genome architecture and evolution of a unichromosomal asexual nematode.</title>
        <authorList>
            <person name="Fradin H."/>
            <person name="Zegar C."/>
            <person name="Gutwein M."/>
            <person name="Lucas J."/>
            <person name="Kovtun M."/>
            <person name="Corcoran D."/>
            <person name="Baugh L.R."/>
            <person name="Kiontke K."/>
            <person name="Gunsalus K."/>
            <person name="Fitch D.H."/>
            <person name="Piano F."/>
        </authorList>
    </citation>
    <scope>NUCLEOTIDE SEQUENCE [LARGE SCALE GENOMIC DNA]</scope>
    <source>
        <strain evidence="4">PF1309</strain>
    </source>
</reference>
<feature type="signal peptide" evidence="2">
    <location>
        <begin position="1"/>
        <end position="22"/>
    </location>
</feature>
<protein>
    <recommendedName>
        <fullName evidence="3">C2H2-type domain-containing protein</fullName>
    </recommendedName>
</protein>
<sequence length="1080" mass="123731">MALFKLVTLCFVIFLLVINVTSDMVIRGQIVSADTRKGAALKSVRCPGNIISEVKGGAKPPGTTGSSSTMRSSRITKAPSTTEPPGNSDDESEVHGGPANKKQKICEDNANPEPVQDCSSRADTPALASQTEESECTDEEEEDEEETADEDDNYDNTCDEDDEGDEDEQEEEDGDNDLIEIDDDENFDELKEKLKKINAGVVVNFYDSEADFKNDNAARGLLNMPIPTFCSHRKGDTFEGTIERIDRERQNTQLKNAFLKNQATAETVPHPMTDGRIVKQLILHPVYDKSNPSMMKYSYGTLTHNAVSEFYNSKPRSRPIDLETKANLEELMEKTSCPGCDDIGHVIGYQVGGAYDAKNLFLQDPAANFNMRGFEVRQFNFLVRDEGRSIDYIVEYINEGNVNGYVRYKETVWHIRYHAEDGFSGELHFTMPNPRSVKETYFKKKQEAIASRKYAEPNLEFEKHYGKLPNYIMKYNVDWYEMRLNVRGDCKKNGYDTPDFEKKISRNSDGHITLHSIFSNGEKRLEYLYGQFEVEKLLDVDQNKKWYDTHTWQTVAPMKLAKKNALPGDQYGHLLSACLGGSFEDFNMYPQNEEVNMDMSNFELGICRKVREDMKEDKVIVEAMFNFTYASSGVDNVKHPRPESTNVCLRIKTEKEGKWRAICFDLPNPESVLRPYYEEFARFNQDNFFVETITMIKGQDKDDKFAQYGFTIPRKEVHNPRNNNIICPMCKQTSKNNFALLSHLRVHNKYKLKGLECDIPECMFRTDSKGVLKRHMKHKHGDPKSDEIERRECDVMRKDGKKCTFYAYTVKEIKEHKDKHTANVNNFKFDCPVSTACPFMANIKSKLRAHEETHKKSEEQSCKGDPSQAPPSLTGTQPDKEEMFKCPIDDCNAKWPIKKNLRNFVKAISCHLENDHRKKDPNQKFKKSELKQLAEEERIKDCKGERVTLKPCEKGCLKIFAGDRGLKQHNKAEHSPKCVDEASAPAGYMKCPVKGCTYCLPTINQGGKNAKKEICPAHLKRQLNSHLVGTKDKEYYEAHRKDRAYPNNPEWTDEEKEILKKYKFKPSSGDKKNFLQVEIL</sequence>
<evidence type="ECO:0000313" key="4">
    <source>
        <dbReference type="EMBL" id="PAV76136.1"/>
    </source>
</evidence>
<dbReference type="PROSITE" id="PS00028">
    <property type="entry name" value="ZINC_FINGER_C2H2_1"/>
    <property type="match status" value="1"/>
</dbReference>
<feature type="compositionally biased region" description="Low complexity" evidence="1">
    <location>
        <begin position="62"/>
        <end position="76"/>
    </location>
</feature>
<name>A0A2A2KQ58_9BILA</name>
<feature type="region of interest" description="Disordered" evidence="1">
    <location>
        <begin position="51"/>
        <end position="179"/>
    </location>
</feature>
<feature type="compositionally biased region" description="Basic and acidic residues" evidence="1">
    <location>
        <begin position="849"/>
        <end position="862"/>
    </location>
</feature>
<keyword evidence="5" id="KW-1185">Reference proteome</keyword>
<accession>A0A2A2KQ58</accession>
<evidence type="ECO:0000259" key="3">
    <source>
        <dbReference type="PROSITE" id="PS00028"/>
    </source>
</evidence>
<feature type="chain" id="PRO_5012471787" description="C2H2-type domain-containing protein" evidence="2">
    <location>
        <begin position="23"/>
        <end position="1080"/>
    </location>
</feature>
<feature type="compositionally biased region" description="Acidic residues" evidence="1">
    <location>
        <begin position="132"/>
        <end position="179"/>
    </location>
</feature>
<organism evidence="4 5">
    <name type="scientific">Diploscapter pachys</name>
    <dbReference type="NCBI Taxonomy" id="2018661"/>
    <lineage>
        <taxon>Eukaryota</taxon>
        <taxon>Metazoa</taxon>
        <taxon>Ecdysozoa</taxon>
        <taxon>Nematoda</taxon>
        <taxon>Chromadorea</taxon>
        <taxon>Rhabditida</taxon>
        <taxon>Rhabditina</taxon>
        <taxon>Rhabditomorpha</taxon>
        <taxon>Rhabditoidea</taxon>
        <taxon>Rhabditidae</taxon>
        <taxon>Diploscapter</taxon>
    </lineage>
</organism>
<feature type="region of interest" description="Disordered" evidence="1">
    <location>
        <begin position="849"/>
        <end position="879"/>
    </location>
</feature>
<evidence type="ECO:0000256" key="1">
    <source>
        <dbReference type="SAM" id="MobiDB-lite"/>
    </source>
</evidence>
<dbReference type="Gene3D" id="3.30.160.60">
    <property type="entry name" value="Classic Zinc Finger"/>
    <property type="match status" value="1"/>
</dbReference>
<dbReference type="SMART" id="SM00355">
    <property type="entry name" value="ZnF_C2H2"/>
    <property type="match status" value="4"/>
</dbReference>
<proteinExistence type="predicted"/>
<feature type="compositionally biased region" description="Polar residues" evidence="1">
    <location>
        <begin position="117"/>
        <end position="130"/>
    </location>
</feature>
<evidence type="ECO:0000313" key="5">
    <source>
        <dbReference type="Proteomes" id="UP000218231"/>
    </source>
</evidence>
<evidence type="ECO:0000256" key="2">
    <source>
        <dbReference type="SAM" id="SignalP"/>
    </source>
</evidence>
<feature type="domain" description="C2H2-type" evidence="3">
    <location>
        <begin position="952"/>
        <end position="974"/>
    </location>
</feature>
<gene>
    <name evidence="4" type="ORF">WR25_17267</name>
</gene>
<dbReference type="AlphaFoldDB" id="A0A2A2KQ58"/>